<feature type="non-terminal residue" evidence="1">
    <location>
        <position position="1"/>
    </location>
</feature>
<accession>A0A4U1EDZ2</accession>
<name>A0A4U1EDZ2_MONMO</name>
<dbReference type="Proteomes" id="UP000308365">
    <property type="component" value="Unassembled WGS sequence"/>
</dbReference>
<protein>
    <submittedName>
        <fullName evidence="1">Uncharacterized protein</fullName>
    </submittedName>
</protein>
<dbReference type="GO" id="GO:0005198">
    <property type="term" value="F:structural molecule activity"/>
    <property type="evidence" value="ECO:0007669"/>
    <property type="project" value="InterPro"/>
</dbReference>
<evidence type="ECO:0000313" key="1">
    <source>
        <dbReference type="EMBL" id="TKC34325.1"/>
    </source>
</evidence>
<proteinExistence type="predicted"/>
<organism evidence="1 2">
    <name type="scientific">Monodon monoceros</name>
    <name type="common">Narwhal</name>
    <name type="synonym">Ceratodon monodon</name>
    <dbReference type="NCBI Taxonomy" id="40151"/>
    <lineage>
        <taxon>Eukaryota</taxon>
        <taxon>Metazoa</taxon>
        <taxon>Chordata</taxon>
        <taxon>Craniata</taxon>
        <taxon>Vertebrata</taxon>
        <taxon>Euteleostomi</taxon>
        <taxon>Mammalia</taxon>
        <taxon>Eutheria</taxon>
        <taxon>Laurasiatheria</taxon>
        <taxon>Artiodactyla</taxon>
        <taxon>Whippomorpha</taxon>
        <taxon>Cetacea</taxon>
        <taxon>Odontoceti</taxon>
        <taxon>Monodontidae</taxon>
        <taxon>Monodon</taxon>
    </lineage>
</organism>
<dbReference type="EMBL" id="RWIC01001936">
    <property type="protein sequence ID" value="TKC34325.1"/>
    <property type="molecule type" value="Genomic_DNA"/>
</dbReference>
<dbReference type="PANTHER" id="PTHR10554:SF2">
    <property type="entry name" value="GAMMA-1-SYNTROPHIN"/>
    <property type="match status" value="1"/>
</dbReference>
<dbReference type="AlphaFoldDB" id="A0A4U1EDZ2"/>
<dbReference type="InterPro" id="IPR015482">
    <property type="entry name" value="Syntrophin"/>
</dbReference>
<gene>
    <name evidence="1" type="ORF">EI555_004696</name>
</gene>
<evidence type="ECO:0000313" key="2">
    <source>
        <dbReference type="Proteomes" id="UP000308365"/>
    </source>
</evidence>
<sequence>AVLWRYKFSQLKGSSDDGKSKIKFLFQNPDTKQIEAKELEFSNLFAVLHCIHSFFAAKSTFSSMIQLRSKRYCTMGFWRNHSPEHHGARKKNGSTESMFSATLGAADVENDMTELPVLEFQDLHEKAQTNYLRLKLTAMTERCFCRQAYKKNTHTRDTECWITKKKKRKEKKERKKKIIIKLKNFSDTLKIYFKGGKAIKLFISTDVTSPGILGITYKIQNPMIYITSKSGSYGSKQAECLSTSHNPVRSMNGMYQNLRDRASAIIDKEQIVTALLPDVAGGGGLDGALGKMQGKLFGVTHNVNFLESISAAALGITVGIRSDTLEPLLSWIGIVQENLNSSKLYVKGTDVLNPSVNAMNKGVRLPNSHFHPEALYLHPCLNGLRSCSLKEAPIAKPTLIGYDSEEFFSKLGP</sequence>
<dbReference type="PANTHER" id="PTHR10554">
    <property type="entry name" value="SYNTROPHIN"/>
    <property type="match status" value="1"/>
</dbReference>
<dbReference type="GO" id="GO:0016010">
    <property type="term" value="C:dystrophin-associated glycoprotein complex"/>
    <property type="evidence" value="ECO:0007669"/>
    <property type="project" value="TreeGrafter"/>
</dbReference>
<comment type="caution">
    <text evidence="1">The sequence shown here is derived from an EMBL/GenBank/DDBJ whole genome shotgun (WGS) entry which is preliminary data.</text>
</comment>
<reference evidence="2" key="1">
    <citation type="journal article" date="2019" name="IScience">
        <title>Narwhal Genome Reveals Long-Term Low Genetic Diversity despite Current Large Abundance Size.</title>
        <authorList>
            <person name="Westbury M.V."/>
            <person name="Petersen B."/>
            <person name="Garde E."/>
            <person name="Heide-Jorgensen M.P."/>
            <person name="Lorenzen E.D."/>
        </authorList>
    </citation>
    <scope>NUCLEOTIDE SEQUENCE [LARGE SCALE GENOMIC DNA]</scope>
</reference>